<organism evidence="2">
    <name type="scientific">Aphanomyces stellatus</name>
    <dbReference type="NCBI Taxonomy" id="120398"/>
    <lineage>
        <taxon>Eukaryota</taxon>
        <taxon>Sar</taxon>
        <taxon>Stramenopiles</taxon>
        <taxon>Oomycota</taxon>
        <taxon>Saprolegniomycetes</taxon>
        <taxon>Saprolegniales</taxon>
        <taxon>Verrucalvaceae</taxon>
        <taxon>Aphanomyces</taxon>
    </lineage>
</organism>
<evidence type="ECO:0000256" key="1">
    <source>
        <dbReference type="SAM" id="MobiDB-lite"/>
    </source>
</evidence>
<feature type="region of interest" description="Disordered" evidence="1">
    <location>
        <begin position="479"/>
        <end position="498"/>
    </location>
</feature>
<dbReference type="PANTHER" id="PTHR40855">
    <property type="entry name" value="DIOX_N DOMAIN-CONTAINING PROTEIN"/>
    <property type="match status" value="1"/>
</dbReference>
<feature type="compositionally biased region" description="Pro residues" evidence="1">
    <location>
        <begin position="481"/>
        <end position="498"/>
    </location>
</feature>
<dbReference type="AlphaFoldDB" id="A0A6A4Y7W9"/>
<sequence>MPYESFSEKESNQPFRNQFENKSNDAICWSGPFLYGPPGCVTADGRARPQLIHLASASPRRTMRITTILSSMALVAATSPTDYPSYTVHAFNLNGLNAATKQSMVQALEHHGIVAFQDIPNFPTLRRNYLQTAAECSNKAKDLDLLMHKELVDGTQRKTFSINMNGLDKSIVDRCPEYAAAHDQYTKMVDGVTKTFAAVMDDVNPDFSSQLLSPVVENGKHLDHFHAYSKLADVDPKKASAQLSLDIHADAGLAIVFPKANYFANFDGKLVEVTDPFETGLVIDIDGQLVKPDLEDDKLYLMAGEGLQSWANWGHQFRPLPHGMVMPNDIDTSIVRAFVGRMLLSEADRKMINTGLRFEEYTNATTRYLKAEVGYDSVMSLACPTGRILKASDSSCDLAIWAPGPGSTASKEDCMRQCNIWGHPEEREKCEKDMKCKNTGETVPGGGNDCWMMCIAHITCPPPQQEQCDKVTRQLKCVGGAPPPTTTTPTPPPVTPTP</sequence>
<dbReference type="OrthoDB" id="78131at2759"/>
<name>A0A6A4Y7W9_9STRA</name>
<comment type="caution">
    <text evidence="2">The sequence shown here is derived from an EMBL/GenBank/DDBJ whole genome shotgun (WGS) entry which is preliminary data.</text>
</comment>
<protein>
    <submittedName>
        <fullName evidence="2">Uncharacterized protein</fullName>
    </submittedName>
</protein>
<proteinExistence type="predicted"/>
<accession>A0A6A4Y7W9</accession>
<evidence type="ECO:0000313" key="2">
    <source>
        <dbReference type="EMBL" id="KAF0691849.1"/>
    </source>
</evidence>
<reference evidence="2" key="1">
    <citation type="submission" date="2019-06" db="EMBL/GenBank/DDBJ databases">
        <title>Genomics analysis of Aphanomyces spp. identifies a new class of oomycete effector associated with host adaptation.</title>
        <authorList>
            <person name="Gaulin E."/>
        </authorList>
    </citation>
    <scope>NUCLEOTIDE SEQUENCE</scope>
    <source>
        <strain evidence="2">CBS 578.67</strain>
    </source>
</reference>
<gene>
    <name evidence="2" type="ORF">As57867_016933</name>
</gene>
<feature type="non-terminal residue" evidence="2">
    <location>
        <position position="498"/>
    </location>
</feature>
<dbReference type="PANTHER" id="PTHR40855:SF1">
    <property type="entry name" value="CLAVAMINATE SYNTHASE-LIKE PROTEIN"/>
    <property type="match status" value="1"/>
</dbReference>
<dbReference type="EMBL" id="VJMH01006015">
    <property type="protein sequence ID" value="KAF0691849.1"/>
    <property type="molecule type" value="Genomic_DNA"/>
</dbReference>